<gene>
    <name evidence="1" type="primary">pflA</name>
    <name evidence="1" type="ORF">VSR83_31555</name>
</gene>
<accession>A0ACC6RSJ1</accession>
<comment type="caution">
    <text evidence="1">The sequence shown here is derived from an EMBL/GenBank/DDBJ whole genome shotgun (WGS) entry which is preliminary data.</text>
</comment>
<organism evidence="1 2">
    <name type="scientific">Paraburkholderia unamae</name>
    <dbReference type="NCBI Taxonomy" id="219649"/>
    <lineage>
        <taxon>Bacteria</taxon>
        <taxon>Pseudomonadati</taxon>
        <taxon>Pseudomonadota</taxon>
        <taxon>Betaproteobacteria</taxon>
        <taxon>Burkholderiales</taxon>
        <taxon>Burkholderiaceae</taxon>
        <taxon>Paraburkholderia</taxon>
    </lineage>
</organism>
<keyword evidence="1" id="KW-0560">Oxidoreductase</keyword>
<dbReference type="EMBL" id="JAYMRU010000030">
    <property type="protein sequence ID" value="MEM5404512.1"/>
    <property type="molecule type" value="Genomic_DNA"/>
</dbReference>
<keyword evidence="1" id="KW-0670">Pyruvate</keyword>
<protein>
    <submittedName>
        <fullName evidence="1">Pyruvate formate-lyase-activating protein</fullName>
        <ecNumber evidence="1">1.97.1.4</ecNumber>
    </submittedName>
</protein>
<proteinExistence type="predicted"/>
<name>A0ACC6RSJ1_9BURK</name>
<reference evidence="1" key="1">
    <citation type="submission" date="2024-01" db="EMBL/GenBank/DDBJ databases">
        <title>The diversity of rhizobia nodulating Mimosa spp. in eleven states of Brazil covering several biomes is determined by host plant, location, and edaphic factors.</title>
        <authorList>
            <person name="Rouws L."/>
            <person name="Barauna A."/>
            <person name="Beukes C."/>
            <person name="De Faria S.M."/>
            <person name="Gross E."/>
            <person name="Dos Reis Junior F.B."/>
            <person name="Simon M."/>
            <person name="Maluk M."/>
            <person name="Odee D.W."/>
            <person name="Kenicer G."/>
            <person name="Young J.P.W."/>
            <person name="Reis V.M."/>
            <person name="Zilli J."/>
            <person name="James E.K."/>
        </authorList>
    </citation>
    <scope>NUCLEOTIDE SEQUENCE</scope>
    <source>
        <strain evidence="1">JPY452</strain>
    </source>
</reference>
<dbReference type="Proteomes" id="UP001392318">
    <property type="component" value="Unassembled WGS sequence"/>
</dbReference>
<keyword evidence="2" id="KW-1185">Reference proteome</keyword>
<evidence type="ECO:0000313" key="2">
    <source>
        <dbReference type="Proteomes" id="UP001392318"/>
    </source>
</evidence>
<dbReference type="EC" id="1.97.1.4" evidence="1"/>
<evidence type="ECO:0000313" key="1">
    <source>
        <dbReference type="EMBL" id="MEM5404512.1"/>
    </source>
</evidence>
<sequence length="279" mass="30682">MKHSDSPQGLDVSISRHDLSAIRTPDAPETLGFKDEVGQFGYVHSLETGSMVDGPGVRATLFLAGCMLRCQYCHNPDTWHLKCGTRVDVDAAIERISDFAPALRSMNGGLTLSGGEPLVQIGFSKQIFAAARQLGLHTALDTSGFLGAHADDAYLREVDLVLLDIKSGDPALYHRLTGVDLAPTLRFAERLAALNKPVWIRYVLVPGLTDEPDNIRTVARFVAPMRNVEWVEVLPFHQMGAFKWHALGLDYTLEDKPPCSAERAAQAVAWFRDEGCRAR</sequence>